<gene>
    <name evidence="1" type="ORF">MSPICULIGERA_LOCUS4161</name>
</gene>
<feature type="non-terminal residue" evidence="1">
    <location>
        <position position="36"/>
    </location>
</feature>
<protein>
    <submittedName>
        <fullName evidence="1">Uncharacterized protein</fullName>
    </submittedName>
</protein>
<reference evidence="1" key="1">
    <citation type="submission" date="2023-06" db="EMBL/GenBank/DDBJ databases">
        <authorList>
            <person name="Delattre M."/>
        </authorList>
    </citation>
    <scope>NUCLEOTIDE SEQUENCE</scope>
    <source>
        <strain evidence="1">AF72</strain>
    </source>
</reference>
<dbReference type="AlphaFoldDB" id="A0AA36FSL2"/>
<proteinExistence type="predicted"/>
<comment type="caution">
    <text evidence="1">The sequence shown here is derived from an EMBL/GenBank/DDBJ whole genome shotgun (WGS) entry which is preliminary data.</text>
</comment>
<sequence length="36" mass="4463">EIDERDAYLRNATLLRHDWKHATRVERFAKRARLRV</sequence>
<accession>A0AA36FSL2</accession>
<dbReference type="Proteomes" id="UP001177023">
    <property type="component" value="Unassembled WGS sequence"/>
</dbReference>
<evidence type="ECO:0000313" key="1">
    <source>
        <dbReference type="EMBL" id="CAJ0565524.1"/>
    </source>
</evidence>
<dbReference type="EMBL" id="CATQJA010001063">
    <property type="protein sequence ID" value="CAJ0565524.1"/>
    <property type="molecule type" value="Genomic_DNA"/>
</dbReference>
<evidence type="ECO:0000313" key="2">
    <source>
        <dbReference type="Proteomes" id="UP001177023"/>
    </source>
</evidence>
<organism evidence="1 2">
    <name type="scientific">Mesorhabditis spiculigera</name>
    <dbReference type="NCBI Taxonomy" id="96644"/>
    <lineage>
        <taxon>Eukaryota</taxon>
        <taxon>Metazoa</taxon>
        <taxon>Ecdysozoa</taxon>
        <taxon>Nematoda</taxon>
        <taxon>Chromadorea</taxon>
        <taxon>Rhabditida</taxon>
        <taxon>Rhabditina</taxon>
        <taxon>Rhabditomorpha</taxon>
        <taxon>Rhabditoidea</taxon>
        <taxon>Rhabditidae</taxon>
        <taxon>Mesorhabditinae</taxon>
        <taxon>Mesorhabditis</taxon>
    </lineage>
</organism>
<name>A0AA36FSL2_9BILA</name>
<feature type="non-terminal residue" evidence="1">
    <location>
        <position position="1"/>
    </location>
</feature>
<keyword evidence="2" id="KW-1185">Reference proteome</keyword>